<dbReference type="Gene3D" id="3.40.50.1820">
    <property type="entry name" value="alpha/beta hydrolase"/>
    <property type="match status" value="1"/>
</dbReference>
<evidence type="ECO:0008006" key="4">
    <source>
        <dbReference type="Google" id="ProtNLM"/>
    </source>
</evidence>
<dbReference type="SUPFAM" id="SSF53474">
    <property type="entry name" value="alpha/beta-Hydrolases"/>
    <property type="match status" value="1"/>
</dbReference>
<reference evidence="3" key="1">
    <citation type="submission" date="2018-02" db="EMBL/GenBank/DDBJ databases">
        <title>Rhizophora mucronata_Transcriptome.</title>
        <authorList>
            <person name="Meera S.P."/>
            <person name="Sreeshan A."/>
            <person name="Augustine A."/>
        </authorList>
    </citation>
    <scope>NUCLEOTIDE SEQUENCE</scope>
    <source>
        <tissue evidence="3">Leaf</tissue>
    </source>
</reference>
<protein>
    <recommendedName>
        <fullName evidence="4">Palmitoyl-protein thioesterase 1-like</fullName>
    </recommendedName>
</protein>
<dbReference type="InterPro" id="IPR029058">
    <property type="entry name" value="AB_hydrolase_fold"/>
</dbReference>
<name>A0A2P2ME69_RHIMU</name>
<dbReference type="PANTHER" id="PTHR11247">
    <property type="entry name" value="PALMITOYL-PROTEIN THIOESTERASE/DOLICHYLDIPHOSPHATASE 1"/>
    <property type="match status" value="1"/>
</dbReference>
<evidence type="ECO:0000256" key="1">
    <source>
        <dbReference type="ARBA" id="ARBA00022801"/>
    </source>
</evidence>
<dbReference type="EMBL" id="GGEC01048044">
    <property type="protein sequence ID" value="MBX28528.1"/>
    <property type="molecule type" value="Transcribed_RNA"/>
</dbReference>
<organism evidence="3">
    <name type="scientific">Rhizophora mucronata</name>
    <name type="common">Asiatic mangrove</name>
    <dbReference type="NCBI Taxonomy" id="61149"/>
    <lineage>
        <taxon>Eukaryota</taxon>
        <taxon>Viridiplantae</taxon>
        <taxon>Streptophyta</taxon>
        <taxon>Embryophyta</taxon>
        <taxon>Tracheophyta</taxon>
        <taxon>Spermatophyta</taxon>
        <taxon>Magnoliopsida</taxon>
        <taxon>eudicotyledons</taxon>
        <taxon>Gunneridae</taxon>
        <taxon>Pentapetalae</taxon>
        <taxon>rosids</taxon>
        <taxon>fabids</taxon>
        <taxon>Malpighiales</taxon>
        <taxon>Rhizophoraceae</taxon>
        <taxon>Rhizophora</taxon>
    </lineage>
</organism>
<feature type="signal peptide" evidence="2">
    <location>
        <begin position="1"/>
        <end position="25"/>
    </location>
</feature>
<accession>A0A2P2ME69</accession>
<dbReference type="Pfam" id="PF02089">
    <property type="entry name" value="Palm_thioest"/>
    <property type="match status" value="1"/>
</dbReference>
<keyword evidence="1" id="KW-0378">Hydrolase</keyword>
<evidence type="ECO:0000256" key="2">
    <source>
        <dbReference type="SAM" id="SignalP"/>
    </source>
</evidence>
<dbReference type="PANTHER" id="PTHR11247:SF8">
    <property type="entry name" value="PALMITOYL-PROTEIN THIOESTERASE 1"/>
    <property type="match status" value="1"/>
</dbReference>
<evidence type="ECO:0000313" key="3">
    <source>
        <dbReference type="EMBL" id="MBX28528.1"/>
    </source>
</evidence>
<proteinExistence type="predicted"/>
<dbReference type="AlphaFoldDB" id="A0A2P2ME69"/>
<feature type="chain" id="PRO_5015106406" description="Palmitoyl-protein thioesterase 1-like" evidence="2">
    <location>
        <begin position="26"/>
        <end position="365"/>
    </location>
</feature>
<keyword evidence="2" id="KW-0732">Signal</keyword>
<sequence length="365" mass="40658">MAFQPPSVASIFVFLTLLIFPASHSIPFIVLHGISDQCKNRGVKHFTKQLMVLSGSPGYCLEVGDGSWDSWFMPLEEQTRVVCEKVKEMEELKEGYNMVGLSQGSLIARGILEFCEAGPAIKNFISLAGPHAGTASVPLCGSGILCIIADKLIKSEIYSDYIQEHLAPSGYLKLPYDIPHYLEKCKFLPKLNNELPDERNATYKERFISLQNLVLIMFKNDNVLIPKETSWFGYYPDGAFKPVLPAQQTKLYIENWIGLKTLDEAGRVHFVSVPGGHLGISTSDVKKHVIPYLTDQPSTETDHDNSMCSLPRKIAQNGQRSQALAELDDQASGEEILDGLSSYEWPSSVKGFFRELIGFEENDSD</sequence>
<dbReference type="GO" id="GO:0016790">
    <property type="term" value="F:thiolester hydrolase activity"/>
    <property type="evidence" value="ECO:0007669"/>
    <property type="project" value="TreeGrafter"/>
</dbReference>